<organism evidence="1">
    <name type="scientific">Podoviridae sp. ctcKt3</name>
    <dbReference type="NCBI Taxonomy" id="2826566"/>
    <lineage>
        <taxon>Viruses</taxon>
        <taxon>Duplodnaviria</taxon>
        <taxon>Heunggongvirae</taxon>
        <taxon>Uroviricota</taxon>
        <taxon>Caudoviricetes</taxon>
    </lineage>
</organism>
<proteinExistence type="predicted"/>
<name>A0A8S5N8J7_9CAUD</name>
<sequence>MTDNELTVASGNNFAANGANAVSHFFDTTSMDGKMALYNAMQTSDKVDEHLNEPLHVTNVLAQAIEVANQETGEINSSTRVVIHAEEGDFAAASPTLAHAFGNLFAIFGTPDTWNHPLALKVVEKKSRRGFKFFDLELVSEDKRK</sequence>
<dbReference type="Pfam" id="PF17427">
    <property type="entry name" value="Phi29_Phage_SSB"/>
    <property type="match status" value="1"/>
</dbReference>
<evidence type="ECO:0000313" key="1">
    <source>
        <dbReference type="EMBL" id="DAD90371.1"/>
    </source>
</evidence>
<protein>
    <submittedName>
        <fullName evidence="1">Single stranded DNA binding protein</fullName>
    </submittedName>
</protein>
<accession>A0A8S5N8J7</accession>
<reference evidence="1" key="1">
    <citation type="journal article" date="2021" name="Proc. Natl. Acad. Sci. U.S.A.">
        <title>A Catalog of Tens of Thousands of Viruses from Human Metagenomes Reveals Hidden Associations with Chronic Diseases.</title>
        <authorList>
            <person name="Tisza M.J."/>
            <person name="Buck C.B."/>
        </authorList>
    </citation>
    <scope>NUCLEOTIDE SEQUENCE</scope>
    <source>
        <strain evidence="1">CtcKt3</strain>
    </source>
</reference>
<dbReference type="EMBL" id="BK015084">
    <property type="protein sequence ID" value="DAD90371.1"/>
    <property type="molecule type" value="Genomic_DNA"/>
</dbReference>
<dbReference type="InterPro" id="IPR035408">
    <property type="entry name" value="Phi29_Phage_SSB"/>
</dbReference>